<evidence type="ECO:0000256" key="1">
    <source>
        <dbReference type="SAM" id="Phobius"/>
    </source>
</evidence>
<dbReference type="AlphaFoldDB" id="A0A497Z9E9"/>
<accession>A0A497Z9E9</accession>
<keyword evidence="1" id="KW-1133">Transmembrane helix</keyword>
<evidence type="ECO:0000313" key="3">
    <source>
        <dbReference type="Proteomes" id="UP000271700"/>
    </source>
</evidence>
<comment type="caution">
    <text evidence="2">The sequence shown here is derived from an EMBL/GenBank/DDBJ whole genome shotgun (WGS) entry which is preliminary data.</text>
</comment>
<protein>
    <submittedName>
        <fullName evidence="2">Uncharacterized protein</fullName>
    </submittedName>
</protein>
<dbReference type="Proteomes" id="UP000271700">
    <property type="component" value="Unassembled WGS sequence"/>
</dbReference>
<keyword evidence="1" id="KW-0472">Membrane</keyword>
<keyword evidence="1" id="KW-0812">Transmembrane</keyword>
<gene>
    <name evidence="2" type="ORF">CLV75_3389</name>
</gene>
<sequence>MLSMLKVIDHAVKFIEAAFRGAVFLLLLSLTVVAFGVVWFVAHVSWGIYQSKKEEAERIAACHFVSELVVQIGNQLLTLKASSSLQVNPKEGPRIVGELILLGGETTQVFCMSDTNADVLPAFGFLRLNAEGYNNFLLRNGFDTTKLRIFSVYSFDQNLAIKRPFNLPFETDGRVVMSVTDIRGDLLVTKVLQTNAINEDGFWFTSDCSKLDDRSYWICRIWVEDHDLEFGYKLGTLVVEGEQGFWIDADRTYEAISK</sequence>
<dbReference type="STRING" id="981384.GCA_000192475_00123"/>
<feature type="transmembrane region" description="Helical" evidence="1">
    <location>
        <begin position="21"/>
        <end position="42"/>
    </location>
</feature>
<evidence type="ECO:0000313" key="2">
    <source>
        <dbReference type="EMBL" id="RLK02834.1"/>
    </source>
</evidence>
<proteinExistence type="predicted"/>
<reference evidence="2 3" key="1">
    <citation type="submission" date="2018-10" db="EMBL/GenBank/DDBJ databases">
        <title>Genomic Encyclopedia of Archaeal and Bacterial Type Strains, Phase II (KMG-II): from individual species to whole genera.</title>
        <authorList>
            <person name="Goeker M."/>
        </authorList>
    </citation>
    <scope>NUCLEOTIDE SEQUENCE [LARGE SCALE GENOMIC DNA]</scope>
    <source>
        <strain evidence="2 3">DSM 29317</strain>
    </source>
</reference>
<dbReference type="EMBL" id="RCCT01000005">
    <property type="protein sequence ID" value="RLK02834.1"/>
    <property type="molecule type" value="Genomic_DNA"/>
</dbReference>
<organism evidence="2 3">
    <name type="scientific">Ruegeria conchae</name>
    <dbReference type="NCBI Taxonomy" id="981384"/>
    <lineage>
        <taxon>Bacteria</taxon>
        <taxon>Pseudomonadati</taxon>
        <taxon>Pseudomonadota</taxon>
        <taxon>Alphaproteobacteria</taxon>
        <taxon>Rhodobacterales</taxon>
        <taxon>Roseobacteraceae</taxon>
        <taxon>Ruegeria</taxon>
    </lineage>
</organism>
<keyword evidence="3" id="KW-1185">Reference proteome</keyword>
<name>A0A497Z9E9_9RHOB</name>